<dbReference type="InterPro" id="IPR057612">
    <property type="entry name" value="Ig_PIFI"/>
</dbReference>
<reference evidence="4 5" key="1">
    <citation type="journal article" date="2024" name="Plant Biotechnol. J.">
        <title>Dendrobium thyrsiflorum genome and its molecular insights into genes involved in important horticultural traits.</title>
        <authorList>
            <person name="Chen B."/>
            <person name="Wang J.Y."/>
            <person name="Zheng P.J."/>
            <person name="Li K.L."/>
            <person name="Liang Y.M."/>
            <person name="Chen X.F."/>
            <person name="Zhang C."/>
            <person name="Zhao X."/>
            <person name="He X."/>
            <person name="Zhang G.Q."/>
            <person name="Liu Z.J."/>
            <person name="Xu Q."/>
        </authorList>
    </citation>
    <scope>NUCLEOTIDE SEQUENCE [LARGE SCALE GENOMIC DNA]</scope>
    <source>
        <strain evidence="4">GZMU011</strain>
    </source>
</reference>
<dbReference type="Pfam" id="PF25419">
    <property type="entry name" value="Ig_PIFI"/>
    <property type="match status" value="1"/>
</dbReference>
<comment type="caution">
    <text evidence="4">The sequence shown here is derived from an EMBL/GenBank/DDBJ whole genome shotgun (WGS) entry which is preliminary data.</text>
</comment>
<evidence type="ECO:0000313" key="4">
    <source>
        <dbReference type="EMBL" id="KAL0903791.1"/>
    </source>
</evidence>
<accession>A0ABD0TVR2</accession>
<keyword evidence="5" id="KW-1185">Reference proteome</keyword>
<protein>
    <recommendedName>
        <fullName evidence="3">PIFI-like Ig-like domain-containing protein</fullName>
    </recommendedName>
</protein>
<dbReference type="EMBL" id="JANQDX010000019">
    <property type="protein sequence ID" value="KAL0903791.1"/>
    <property type="molecule type" value="Genomic_DNA"/>
</dbReference>
<feature type="region of interest" description="Disordered" evidence="2">
    <location>
        <begin position="1"/>
        <end position="20"/>
    </location>
</feature>
<sequence>MASTACLSSTSYITTSHPSKSKVSFQNSSVHKCCVALNTSSRFHSSRVFAADSNPSTEPNSIFRSNYDGTTDILKTRSKQRLLKEKCKASTIAMPGVQEVKEFSLPSWAEFELGRAPVFWKTMNGLPPTSGESLTLFYNPAASNLAPNEEFGIAFNGGFNQPIMCGGEPRVMRIKERGEADLPIYTIKIQAPKYAVSLIFSFTNGVEWDGPYKLQFQVLKKWRNKPIIFFNEGLAEELSKEGACEGAIFPDSHVIVESCEIDNLYLEGGDRCKLDLVMGCMDLNSPLYDPFANVDDGSCPVGSDSEEE</sequence>
<name>A0ABD0TVR2_DENTH</name>
<dbReference type="PANTHER" id="PTHR32429:SF9">
    <property type="entry name" value="PROTEIN POST-ILLUMINATION CHLOROPHYLL FLUORESCENCE INCREASE, CHLOROPLASTIC"/>
    <property type="match status" value="1"/>
</dbReference>
<dbReference type="Proteomes" id="UP001552299">
    <property type="component" value="Unassembled WGS sequence"/>
</dbReference>
<organism evidence="4 5">
    <name type="scientific">Dendrobium thyrsiflorum</name>
    <name type="common">Pinecone-like raceme dendrobium</name>
    <name type="synonym">Orchid</name>
    <dbReference type="NCBI Taxonomy" id="117978"/>
    <lineage>
        <taxon>Eukaryota</taxon>
        <taxon>Viridiplantae</taxon>
        <taxon>Streptophyta</taxon>
        <taxon>Embryophyta</taxon>
        <taxon>Tracheophyta</taxon>
        <taxon>Spermatophyta</taxon>
        <taxon>Magnoliopsida</taxon>
        <taxon>Liliopsida</taxon>
        <taxon>Asparagales</taxon>
        <taxon>Orchidaceae</taxon>
        <taxon>Epidendroideae</taxon>
        <taxon>Malaxideae</taxon>
        <taxon>Dendrobiinae</taxon>
        <taxon>Dendrobium</taxon>
    </lineage>
</organism>
<dbReference type="InterPro" id="IPR044960">
    <property type="entry name" value="RCA-like"/>
</dbReference>
<comment type="subcellular location">
    <subcellularLocation>
        <location evidence="1">Plastid</location>
        <location evidence="1">Chloroplast stroma</location>
    </subcellularLocation>
</comment>
<evidence type="ECO:0000256" key="2">
    <source>
        <dbReference type="SAM" id="MobiDB-lite"/>
    </source>
</evidence>
<evidence type="ECO:0000259" key="3">
    <source>
        <dbReference type="Pfam" id="PF25419"/>
    </source>
</evidence>
<gene>
    <name evidence="4" type="ORF">M5K25_025841</name>
</gene>
<dbReference type="AlphaFoldDB" id="A0ABD0TVR2"/>
<feature type="domain" description="PIFI-like Ig-like" evidence="3">
    <location>
        <begin position="109"/>
        <end position="238"/>
    </location>
</feature>
<evidence type="ECO:0000313" key="5">
    <source>
        <dbReference type="Proteomes" id="UP001552299"/>
    </source>
</evidence>
<evidence type="ECO:0000256" key="1">
    <source>
        <dbReference type="ARBA" id="ARBA00004470"/>
    </source>
</evidence>
<proteinExistence type="predicted"/>
<dbReference type="GO" id="GO:0009570">
    <property type="term" value="C:chloroplast stroma"/>
    <property type="evidence" value="ECO:0007669"/>
    <property type="project" value="UniProtKB-SubCell"/>
</dbReference>
<dbReference type="PANTHER" id="PTHR32429">
    <property type="match status" value="1"/>
</dbReference>